<dbReference type="AlphaFoldDB" id="A0AAJ0U2Y2"/>
<dbReference type="Pfam" id="PF03683">
    <property type="entry name" value="UPF0175"/>
    <property type="match status" value="1"/>
</dbReference>
<accession>A0AAJ0U2Y2</accession>
<evidence type="ECO:0000313" key="1">
    <source>
        <dbReference type="EMBL" id="MBK1704113.1"/>
    </source>
</evidence>
<organism evidence="1 2">
    <name type="scientific">Halochromatium glycolicum</name>
    <dbReference type="NCBI Taxonomy" id="85075"/>
    <lineage>
        <taxon>Bacteria</taxon>
        <taxon>Pseudomonadati</taxon>
        <taxon>Pseudomonadota</taxon>
        <taxon>Gammaproteobacteria</taxon>
        <taxon>Chromatiales</taxon>
        <taxon>Chromatiaceae</taxon>
        <taxon>Halochromatium</taxon>
    </lineage>
</organism>
<protein>
    <submittedName>
        <fullName evidence="1">Uncharacterized protein</fullName>
    </submittedName>
</protein>
<name>A0AAJ0U2Y2_9GAMM</name>
<dbReference type="Proteomes" id="UP001296776">
    <property type="component" value="Unassembled WGS sequence"/>
</dbReference>
<comment type="caution">
    <text evidence="1">The sequence shown here is derived from an EMBL/GenBank/DDBJ whole genome shotgun (WGS) entry which is preliminary data.</text>
</comment>
<dbReference type="EMBL" id="NRSJ01000007">
    <property type="protein sequence ID" value="MBK1704113.1"/>
    <property type="molecule type" value="Genomic_DNA"/>
</dbReference>
<dbReference type="InterPro" id="IPR005368">
    <property type="entry name" value="UPF0175"/>
</dbReference>
<keyword evidence="2" id="KW-1185">Reference proteome</keyword>
<evidence type="ECO:0000313" key="2">
    <source>
        <dbReference type="Proteomes" id="UP001296776"/>
    </source>
</evidence>
<gene>
    <name evidence="1" type="ORF">CKO40_06010</name>
</gene>
<sequence>MTIDYPDFLPALTNQSVAEFEQESRLALAMKMYELGRWSSGQAARVAGIPRARFLLECPRFKVSTVSWDDEEIEAEFAD</sequence>
<proteinExistence type="predicted"/>
<reference evidence="1" key="1">
    <citation type="submission" date="2017-08" db="EMBL/GenBank/DDBJ databases">
        <authorList>
            <person name="Imhoff J.F."/>
            <person name="Rahn T."/>
            <person name="Kuenzel S."/>
            <person name="Neulinger S.C."/>
        </authorList>
    </citation>
    <scope>NUCLEOTIDE SEQUENCE</scope>
    <source>
        <strain evidence="1">DSM 11080</strain>
    </source>
</reference>
<reference evidence="1" key="2">
    <citation type="journal article" date="2020" name="Microorganisms">
        <title>Osmotic Adaptation and Compatible Solute Biosynthesis of Phototrophic Bacteria as Revealed from Genome Analyses.</title>
        <authorList>
            <person name="Imhoff J.F."/>
            <person name="Rahn T."/>
            <person name="Kunzel S."/>
            <person name="Keller A."/>
            <person name="Neulinger S.C."/>
        </authorList>
    </citation>
    <scope>NUCLEOTIDE SEQUENCE</scope>
    <source>
        <strain evidence="1">DSM 11080</strain>
    </source>
</reference>